<name>A0AAN9TH55_9HEMI</name>
<comment type="caution">
    <text evidence="1">The sequence shown here is derived from an EMBL/GenBank/DDBJ whole genome shotgun (WGS) entry which is preliminary data.</text>
</comment>
<protein>
    <submittedName>
        <fullName evidence="1">Uncharacterized protein</fullName>
    </submittedName>
</protein>
<organism evidence="1 2">
    <name type="scientific">Parthenolecanium corni</name>
    <dbReference type="NCBI Taxonomy" id="536013"/>
    <lineage>
        <taxon>Eukaryota</taxon>
        <taxon>Metazoa</taxon>
        <taxon>Ecdysozoa</taxon>
        <taxon>Arthropoda</taxon>
        <taxon>Hexapoda</taxon>
        <taxon>Insecta</taxon>
        <taxon>Pterygota</taxon>
        <taxon>Neoptera</taxon>
        <taxon>Paraneoptera</taxon>
        <taxon>Hemiptera</taxon>
        <taxon>Sternorrhyncha</taxon>
        <taxon>Coccoidea</taxon>
        <taxon>Coccidae</taxon>
        <taxon>Parthenolecanium</taxon>
    </lineage>
</organism>
<accession>A0AAN9TH55</accession>
<proteinExistence type="predicted"/>
<reference evidence="1 2" key="1">
    <citation type="submission" date="2024-03" db="EMBL/GenBank/DDBJ databases">
        <title>Adaptation during the transition from Ophiocordyceps entomopathogen to insect associate is accompanied by gene loss and intensified selection.</title>
        <authorList>
            <person name="Ward C.M."/>
            <person name="Onetto C.A."/>
            <person name="Borneman A.R."/>
        </authorList>
    </citation>
    <scope>NUCLEOTIDE SEQUENCE [LARGE SCALE GENOMIC DNA]</scope>
    <source>
        <strain evidence="1">AWRI1</strain>
        <tissue evidence="1">Single Adult Female</tissue>
    </source>
</reference>
<dbReference type="EMBL" id="JBBCAQ010000041">
    <property type="protein sequence ID" value="KAK7571179.1"/>
    <property type="molecule type" value="Genomic_DNA"/>
</dbReference>
<dbReference type="Proteomes" id="UP001367676">
    <property type="component" value="Unassembled WGS sequence"/>
</dbReference>
<evidence type="ECO:0000313" key="2">
    <source>
        <dbReference type="Proteomes" id="UP001367676"/>
    </source>
</evidence>
<dbReference type="AlphaFoldDB" id="A0AAN9TH55"/>
<evidence type="ECO:0000313" key="1">
    <source>
        <dbReference type="EMBL" id="KAK7571179.1"/>
    </source>
</evidence>
<sequence>MFRLFFCRVSAIRHSGIFVDDANYGAAKWPHLSGPKHIVWTKLPLKEVYFVVPPAPAALIYISQNSVECATALLIYNYFPFCLQQIKDELSEVVAEIQNTDSADDRCSTLTMNVVKGAVYVREESVICKYRLAVFYNFSDLLFDTPSAIGGCRTDSPWAINAAILRTKPAVSCKSHESTIKSVSMTLD</sequence>
<gene>
    <name evidence="1" type="ORF">V9T40_014783</name>
</gene>
<keyword evidence="2" id="KW-1185">Reference proteome</keyword>